<dbReference type="EMBL" id="CP003058">
    <property type="protein sequence ID" value="AEQ23032.1"/>
    <property type="molecule type" value="Genomic_DNA"/>
</dbReference>
<dbReference type="CDD" id="cd01189">
    <property type="entry name" value="INT_ICEBs1_C_like"/>
    <property type="match status" value="1"/>
</dbReference>
<proteinExistence type="inferred from homology"/>
<dbReference type="PROSITE" id="PS51898">
    <property type="entry name" value="TYR_RECOMBINASE"/>
    <property type="match status" value="1"/>
</dbReference>
<evidence type="ECO:0000259" key="6">
    <source>
        <dbReference type="PROSITE" id="PS51898"/>
    </source>
</evidence>
<dbReference type="PATRIC" id="fig|568816.4.peg.1768"/>
<dbReference type="InterPro" id="IPR002104">
    <property type="entry name" value="Integrase_catalytic"/>
</dbReference>
<dbReference type="STRING" id="568816.Acin_1821"/>
<evidence type="ECO:0000256" key="5">
    <source>
        <dbReference type="PROSITE-ProRule" id="PRU01248"/>
    </source>
</evidence>
<dbReference type="Gene3D" id="1.10.150.130">
    <property type="match status" value="1"/>
</dbReference>
<evidence type="ECO:0000256" key="3">
    <source>
        <dbReference type="ARBA" id="ARBA00023125"/>
    </source>
</evidence>
<dbReference type="InterPro" id="IPR010998">
    <property type="entry name" value="Integrase_recombinase_N"/>
</dbReference>
<keyword evidence="2" id="KW-0229">DNA integration</keyword>
<feature type="domain" description="Core-binding (CB)" evidence="7">
    <location>
        <begin position="35"/>
        <end position="112"/>
    </location>
</feature>
<dbReference type="PROSITE" id="PS51900">
    <property type="entry name" value="CB"/>
    <property type="match status" value="1"/>
</dbReference>
<evidence type="ECO:0000256" key="2">
    <source>
        <dbReference type="ARBA" id="ARBA00022908"/>
    </source>
</evidence>
<feature type="domain" description="Tyr recombinase" evidence="6">
    <location>
        <begin position="134"/>
        <end position="294"/>
    </location>
</feature>
<dbReference type="SUPFAM" id="SSF56349">
    <property type="entry name" value="DNA breaking-rejoining enzymes"/>
    <property type="match status" value="1"/>
</dbReference>
<dbReference type="GO" id="GO:0006310">
    <property type="term" value="P:DNA recombination"/>
    <property type="evidence" value="ECO:0007669"/>
    <property type="project" value="UniProtKB-KW"/>
</dbReference>
<evidence type="ECO:0000256" key="4">
    <source>
        <dbReference type="ARBA" id="ARBA00023172"/>
    </source>
</evidence>
<dbReference type="GO" id="GO:0015074">
    <property type="term" value="P:DNA integration"/>
    <property type="evidence" value="ECO:0007669"/>
    <property type="project" value="UniProtKB-KW"/>
</dbReference>
<dbReference type="GO" id="GO:0003677">
    <property type="term" value="F:DNA binding"/>
    <property type="evidence" value="ECO:0007669"/>
    <property type="project" value="UniProtKB-UniRule"/>
</dbReference>
<evidence type="ECO:0000259" key="7">
    <source>
        <dbReference type="PROSITE" id="PS51900"/>
    </source>
</evidence>
<comment type="similarity">
    <text evidence="1">Belongs to the 'phage' integrase family.</text>
</comment>
<accession>G4Q3W6</accession>
<dbReference type="PANTHER" id="PTHR30629">
    <property type="entry name" value="PROPHAGE INTEGRASE"/>
    <property type="match status" value="1"/>
</dbReference>
<dbReference type="Proteomes" id="UP000007093">
    <property type="component" value="Chromosome"/>
</dbReference>
<reference evidence="8 9" key="1">
    <citation type="journal article" date="2011" name="J. Bacteriol.">
        <title>Complete genome sequence of Acidaminococcus intestini RYC-MR95, a Gram-negative bacterium from the phylum Firmicutes.</title>
        <authorList>
            <person name="D'Auria G."/>
            <person name="Galan J.C."/>
            <person name="Rodriguez-Alcayna M."/>
            <person name="Moya A."/>
            <person name="Baquero F."/>
            <person name="Latorre A."/>
        </authorList>
    </citation>
    <scope>NUCLEOTIDE SEQUENCE [LARGE SCALE GENOMIC DNA]</scope>
    <source>
        <strain evidence="8 9">RyC-MR95</strain>
    </source>
</reference>
<dbReference type="eggNOG" id="COG0582">
    <property type="taxonomic scope" value="Bacteria"/>
</dbReference>
<dbReference type="Gene3D" id="1.10.443.10">
    <property type="entry name" value="Intergrase catalytic core"/>
    <property type="match status" value="1"/>
</dbReference>
<dbReference type="InterPro" id="IPR050808">
    <property type="entry name" value="Phage_Integrase"/>
</dbReference>
<name>G4Q3W6_ACIIR</name>
<dbReference type="InParanoid" id="G4Q3W6"/>
<dbReference type="KEGG" id="ain:Acin_1821"/>
<evidence type="ECO:0000256" key="1">
    <source>
        <dbReference type="ARBA" id="ARBA00008857"/>
    </source>
</evidence>
<keyword evidence="9" id="KW-1185">Reference proteome</keyword>
<dbReference type="InterPro" id="IPR011010">
    <property type="entry name" value="DNA_brk_join_enz"/>
</dbReference>
<dbReference type="InterPro" id="IPR044068">
    <property type="entry name" value="CB"/>
</dbReference>
<evidence type="ECO:0000313" key="8">
    <source>
        <dbReference type="EMBL" id="AEQ23032.1"/>
    </source>
</evidence>
<gene>
    <name evidence="8" type="ordered locus">Acin_1821</name>
</gene>
<evidence type="ECO:0000313" key="9">
    <source>
        <dbReference type="Proteomes" id="UP000007093"/>
    </source>
</evidence>
<sequence length="296" mass="33699">MVKKTVDGKQKAVGYFSSHIEALSFLLKLNGGQSETFSQCYEKWSKRHFESLSKSSVAAYISSYRHLSPLHDRPMESLRYEDLQAAMDGIEAGYATQKKARVLLSQLYKWAMKRDLVAVDYSRFVEIKPHILVHVKRPFTVREINRLWKAADDPDVQAVLILIYTGLRVGELLALRPANIKIRDRYLDIKHSKTAAGVRKVPVARKVLPFVESLKARGGIGMDYEQFRRRFDKVMKALKMHHTPHECRHTCASMLDSTGASDTACQMILGHARKGVTKAVYTHKTLSELRKAVDIL</sequence>
<dbReference type="AlphaFoldDB" id="G4Q3W6"/>
<keyword evidence="4" id="KW-0233">DNA recombination</keyword>
<protein>
    <submittedName>
        <fullName evidence="8">Uncharacterized protein</fullName>
    </submittedName>
</protein>
<organism evidence="8 9">
    <name type="scientific">Acidaminococcus intestini (strain RyC-MR95)</name>
    <dbReference type="NCBI Taxonomy" id="568816"/>
    <lineage>
        <taxon>Bacteria</taxon>
        <taxon>Bacillati</taxon>
        <taxon>Bacillota</taxon>
        <taxon>Negativicutes</taxon>
        <taxon>Acidaminococcales</taxon>
        <taxon>Acidaminococcaceae</taxon>
        <taxon>Acidaminococcus</taxon>
    </lineage>
</organism>
<dbReference type="HOGENOM" id="CLU_027562_1_0_9"/>
<dbReference type="Pfam" id="PF00589">
    <property type="entry name" value="Phage_integrase"/>
    <property type="match status" value="1"/>
</dbReference>
<dbReference type="PANTHER" id="PTHR30629:SF2">
    <property type="entry name" value="PROPHAGE INTEGRASE INTS-RELATED"/>
    <property type="match status" value="1"/>
</dbReference>
<dbReference type="InterPro" id="IPR013762">
    <property type="entry name" value="Integrase-like_cat_sf"/>
</dbReference>
<keyword evidence="3 5" id="KW-0238">DNA-binding</keyword>